<dbReference type="InterPro" id="IPR057873">
    <property type="entry name" value="CTHRC1_C"/>
</dbReference>
<keyword evidence="2" id="KW-0732">Signal</keyword>
<accession>A0ABN8S0V2</accession>
<proteinExistence type="predicted"/>
<evidence type="ECO:0000313" key="5">
    <source>
        <dbReference type="Proteomes" id="UP001159405"/>
    </source>
</evidence>
<keyword evidence="5" id="KW-1185">Reference proteome</keyword>
<reference evidence="4 5" key="1">
    <citation type="submission" date="2022-05" db="EMBL/GenBank/DDBJ databases">
        <authorList>
            <consortium name="Genoscope - CEA"/>
            <person name="William W."/>
        </authorList>
    </citation>
    <scope>NUCLEOTIDE SEQUENCE [LARGE SCALE GENOMIC DNA]</scope>
</reference>
<protein>
    <recommendedName>
        <fullName evidence="3">CTHRC1 C-terminal domain-containing protein</fullName>
    </recommendedName>
</protein>
<name>A0ABN8S0V2_9CNID</name>
<feature type="region of interest" description="Disordered" evidence="1">
    <location>
        <begin position="65"/>
        <end position="120"/>
    </location>
</feature>
<feature type="domain" description="CTHRC1 C-terminal" evidence="3">
    <location>
        <begin position="121"/>
        <end position="255"/>
    </location>
</feature>
<sequence>MLRSRVIVTIMLFVPILLLMTSLCSAKDNKSSDTKSIPSCPSCNNGGQTGMWTYMTCVPGAPGAPGRDGAKGDLGSPGKTGTQGPRGADGKKGTKGDPGIQGSTGQKGQRGDKGDSGTASHKNWKECTWTSHHNTDSGQIYSCDFVKKSANSALHVYFAGNLKIYDCTACCSRWYFTFNGAECNSPGSIDGVFYIGTPNNVNHNFHNHRHIEGHCKNIQRGSVRVGFWVGNCKRGGYKLGDAFTGWHNAMNRIFIEEFSENRLRRKRKSNYATITSFPWSVLLSNISRSHISAHKKSLRALHTPPEQQEINVTDTLKATVITLRKEQCEWDSGLESVL</sequence>
<dbReference type="Gene3D" id="1.20.5.320">
    <property type="entry name" value="6-Phosphogluconate Dehydrogenase, domain 3"/>
    <property type="match status" value="1"/>
</dbReference>
<dbReference type="Proteomes" id="UP001159405">
    <property type="component" value="Unassembled WGS sequence"/>
</dbReference>
<evidence type="ECO:0000256" key="2">
    <source>
        <dbReference type="SAM" id="SignalP"/>
    </source>
</evidence>
<organism evidence="4 5">
    <name type="scientific">Porites lobata</name>
    <dbReference type="NCBI Taxonomy" id="104759"/>
    <lineage>
        <taxon>Eukaryota</taxon>
        <taxon>Metazoa</taxon>
        <taxon>Cnidaria</taxon>
        <taxon>Anthozoa</taxon>
        <taxon>Hexacorallia</taxon>
        <taxon>Scleractinia</taxon>
        <taxon>Fungiina</taxon>
        <taxon>Poritidae</taxon>
        <taxon>Porites</taxon>
    </lineage>
</organism>
<feature type="non-terminal residue" evidence="4">
    <location>
        <position position="338"/>
    </location>
</feature>
<dbReference type="Pfam" id="PF25815">
    <property type="entry name" value="CTHRC1_C"/>
    <property type="match status" value="1"/>
</dbReference>
<evidence type="ECO:0000313" key="4">
    <source>
        <dbReference type="EMBL" id="CAH3183761.1"/>
    </source>
</evidence>
<dbReference type="EMBL" id="CALNXK010000363">
    <property type="protein sequence ID" value="CAH3183761.1"/>
    <property type="molecule type" value="Genomic_DNA"/>
</dbReference>
<dbReference type="InterPro" id="IPR008160">
    <property type="entry name" value="Collagen"/>
</dbReference>
<evidence type="ECO:0000256" key="1">
    <source>
        <dbReference type="SAM" id="MobiDB-lite"/>
    </source>
</evidence>
<evidence type="ECO:0000259" key="3">
    <source>
        <dbReference type="Pfam" id="PF25815"/>
    </source>
</evidence>
<feature type="signal peptide" evidence="2">
    <location>
        <begin position="1"/>
        <end position="26"/>
    </location>
</feature>
<feature type="chain" id="PRO_5047160104" description="CTHRC1 C-terminal domain-containing protein" evidence="2">
    <location>
        <begin position="27"/>
        <end position="338"/>
    </location>
</feature>
<dbReference type="PANTHER" id="PTHR24637">
    <property type="entry name" value="COLLAGEN"/>
    <property type="match status" value="1"/>
</dbReference>
<comment type="caution">
    <text evidence="4">The sequence shown here is derived from an EMBL/GenBank/DDBJ whole genome shotgun (WGS) entry which is preliminary data.</text>
</comment>
<dbReference type="Pfam" id="PF01391">
    <property type="entry name" value="Collagen"/>
    <property type="match status" value="1"/>
</dbReference>
<gene>
    <name evidence="4" type="ORF">PLOB_00029112</name>
</gene>